<dbReference type="InterPro" id="IPR050789">
    <property type="entry name" value="Diverse_Enzym_Activities"/>
</dbReference>
<dbReference type="InterPro" id="IPR012338">
    <property type="entry name" value="Beta-lactam/transpept-like"/>
</dbReference>
<dbReference type="InterPro" id="IPR001466">
    <property type="entry name" value="Beta-lactam-related"/>
</dbReference>
<dbReference type="SUPFAM" id="SSF56601">
    <property type="entry name" value="beta-lactamase/transpeptidase-like"/>
    <property type="match status" value="1"/>
</dbReference>
<dbReference type="PANTHER" id="PTHR43283:SF7">
    <property type="entry name" value="BETA-LACTAMASE-RELATED DOMAIN-CONTAINING PROTEIN"/>
    <property type="match status" value="1"/>
</dbReference>
<feature type="chain" id="PRO_5041457756" evidence="1">
    <location>
        <begin position="24"/>
        <end position="363"/>
    </location>
</feature>
<reference evidence="3" key="1">
    <citation type="submission" date="2023-07" db="EMBL/GenBank/DDBJ databases">
        <authorList>
            <person name="Haufschild T."/>
            <person name="Kallscheuer N."/>
            <person name="Hammer J."/>
            <person name="Kohn T."/>
            <person name="Kabuu M."/>
            <person name="Jogler M."/>
            <person name="Wohfarth N."/>
            <person name="Heuer A."/>
            <person name="Rohde M."/>
            <person name="van Teeseling M.C.F."/>
            <person name="Jogler C."/>
        </authorList>
    </citation>
    <scope>NUCLEOTIDE SEQUENCE</scope>
    <source>
        <strain evidence="3">Strain 138</strain>
        <strain evidence="4">Strain 318</strain>
    </source>
</reference>
<evidence type="ECO:0000259" key="2">
    <source>
        <dbReference type="Pfam" id="PF00144"/>
    </source>
</evidence>
<dbReference type="EMBL" id="CP130613">
    <property type="protein sequence ID" value="WKW16093.1"/>
    <property type="molecule type" value="Genomic_DNA"/>
</dbReference>
<sequence length="363" mass="38409">MRRWSRLLALAAAAACSNDTPTAATPGPAWHFPSSDASWATVRPVEAGFDSTALAAALDWAGEQNSSAVVVAWRGRIVAERYWNGWTSQTRGPYFSAGKTITAALTLDLVSDGALALSDAVSTHLGAGWSRAGTAEDSITVRHLLAMASGTDDSLRRIVAPSANRFYYNNPAYYQMFGVAAAAGSATFPQLVQQRILTPIGMSRTLLIANEDTGEPGFVFVGSARDFARFGILTLNHGRWNGAQLVADSALLARARQPSGTDNLSYGWLWWLNGGASHRTPGSYLLPTNAGPMFPAAPVDLAAALGLDDKKLYVVPSLDLVVVRLGDRAPISGAVSPAAVSSFDNAFWTRLMLARPGTGAGLR</sequence>
<feature type="domain" description="Beta-lactamase-related" evidence="2">
    <location>
        <begin position="65"/>
        <end position="276"/>
    </location>
</feature>
<dbReference type="Gene3D" id="3.40.710.10">
    <property type="entry name" value="DD-peptidase/beta-lactamase superfamily"/>
    <property type="match status" value="1"/>
</dbReference>
<proteinExistence type="predicted"/>
<evidence type="ECO:0000313" key="3">
    <source>
        <dbReference type="EMBL" id="WKW13186.1"/>
    </source>
</evidence>
<keyword evidence="3" id="KW-0378">Hydrolase</keyword>
<accession>A0AA49JW97</accession>
<dbReference type="AlphaFoldDB" id="A0AA49JW97"/>
<evidence type="ECO:0000256" key="1">
    <source>
        <dbReference type="SAM" id="SignalP"/>
    </source>
</evidence>
<dbReference type="Proteomes" id="UP001229955">
    <property type="component" value="Chromosome"/>
</dbReference>
<dbReference type="PANTHER" id="PTHR43283">
    <property type="entry name" value="BETA-LACTAMASE-RELATED"/>
    <property type="match status" value="1"/>
</dbReference>
<dbReference type="KEGG" id="pspc:Strain318_002503"/>
<gene>
    <name evidence="3" type="ORF">Strain138_002503</name>
    <name evidence="4" type="ORF">Strain318_002503</name>
</gene>
<dbReference type="Pfam" id="PF00144">
    <property type="entry name" value="Beta-lactamase"/>
    <property type="match status" value="1"/>
</dbReference>
<evidence type="ECO:0000313" key="5">
    <source>
        <dbReference type="Proteomes" id="UP001229955"/>
    </source>
</evidence>
<keyword evidence="5" id="KW-1185">Reference proteome</keyword>
<feature type="signal peptide" evidence="1">
    <location>
        <begin position="1"/>
        <end position="23"/>
    </location>
</feature>
<organism evidence="3">
    <name type="scientific">Pseudogemmatithrix spongiicola</name>
    <dbReference type="NCBI Taxonomy" id="3062599"/>
    <lineage>
        <taxon>Bacteria</taxon>
        <taxon>Pseudomonadati</taxon>
        <taxon>Gemmatimonadota</taxon>
        <taxon>Gemmatimonadia</taxon>
        <taxon>Gemmatimonadales</taxon>
        <taxon>Gemmatimonadaceae</taxon>
        <taxon>Pseudogemmatithrix</taxon>
    </lineage>
</organism>
<name>A0AA49JW97_9BACT</name>
<keyword evidence="1" id="KW-0732">Signal</keyword>
<protein>
    <submittedName>
        <fullName evidence="3">Serine hydrolase</fullName>
    </submittedName>
</protein>
<dbReference type="EMBL" id="CP130612">
    <property type="protein sequence ID" value="WKW13186.1"/>
    <property type="molecule type" value="Genomic_DNA"/>
</dbReference>
<dbReference type="RefSeq" id="WP_367886047.1">
    <property type="nucleotide sequence ID" value="NZ_CP130612.1"/>
</dbReference>
<dbReference type="GO" id="GO:0016787">
    <property type="term" value="F:hydrolase activity"/>
    <property type="evidence" value="ECO:0007669"/>
    <property type="project" value="UniProtKB-KW"/>
</dbReference>
<evidence type="ECO:0000313" key="4">
    <source>
        <dbReference type="EMBL" id="WKW16093.1"/>
    </source>
</evidence>
<accession>A0AA49Q7U6</accession>